<proteinExistence type="evidence at transcript level"/>
<dbReference type="KEGG" id="hvg:123408866"/>
<organism evidence="1">
    <name type="scientific">Hordeum vulgare subsp. vulgare</name>
    <name type="common">Domesticated barley</name>
    <dbReference type="NCBI Taxonomy" id="112509"/>
    <lineage>
        <taxon>Eukaryota</taxon>
        <taxon>Viridiplantae</taxon>
        <taxon>Streptophyta</taxon>
        <taxon>Embryophyta</taxon>
        <taxon>Tracheophyta</taxon>
        <taxon>Spermatophyta</taxon>
        <taxon>Magnoliopsida</taxon>
        <taxon>Liliopsida</taxon>
        <taxon>Poales</taxon>
        <taxon>Poaceae</taxon>
        <taxon>BOP clade</taxon>
        <taxon>Pooideae</taxon>
        <taxon>Triticodae</taxon>
        <taxon>Triticeae</taxon>
        <taxon>Hordeinae</taxon>
        <taxon>Hordeum</taxon>
    </lineage>
</organism>
<dbReference type="GeneID" id="123408866"/>
<evidence type="ECO:0000313" key="1">
    <source>
        <dbReference type="EMBL" id="BAK06815.1"/>
    </source>
</evidence>
<reference evidence="1" key="1">
    <citation type="journal article" date="2011" name="Plant Physiol.">
        <title>Comprehensive sequence analysis of 24,783 barley full-length cDNAs derived from 12 clone libraries.</title>
        <authorList>
            <person name="Matsumoto T."/>
            <person name="Tanaka T."/>
            <person name="Sakai H."/>
            <person name="Amano N."/>
            <person name="Kanamori H."/>
            <person name="Kurita K."/>
            <person name="Kikuta A."/>
            <person name="Kamiya K."/>
            <person name="Yamamoto M."/>
            <person name="Ikawa H."/>
            <person name="Fujii N."/>
            <person name="Hori K."/>
            <person name="Itoh T."/>
            <person name="Sato K."/>
        </authorList>
    </citation>
    <scope>NUCLEOTIDE SEQUENCE</scope>
    <source>
        <tissue evidence="1">Flower</tissue>
    </source>
</reference>
<name>F2EHJ3_HORVV</name>
<dbReference type="EMBL" id="AK375620">
    <property type="protein sequence ID" value="BAK06815.1"/>
    <property type="molecule type" value="mRNA"/>
</dbReference>
<dbReference type="RefSeq" id="XP_044957838.1">
    <property type="nucleotide sequence ID" value="XM_045101903.1"/>
</dbReference>
<accession>F2EHJ3</accession>
<dbReference type="AlphaFoldDB" id="F2EHJ3"/>
<sequence>MPPLPLVVEQHIHFTGQFCPFYRTGERPLRTGRGAHVQPGGHWCGCLIMRPQGSLDTGRIGNKSVHPLWLVFSDEFVASNIHADTSLRLDEVNNNGRTCLAKSEHNQHILLWLGKESARASHPSQRVQESRGEGSAIISLACWLLL</sequence>
<protein>
    <submittedName>
        <fullName evidence="1">Predicted protein</fullName>
    </submittedName>
</protein>